<organism evidence="1 2">
    <name type="scientific">Bos mutus</name>
    <name type="common">wild yak</name>
    <dbReference type="NCBI Taxonomy" id="72004"/>
    <lineage>
        <taxon>Eukaryota</taxon>
        <taxon>Metazoa</taxon>
        <taxon>Chordata</taxon>
        <taxon>Craniata</taxon>
        <taxon>Vertebrata</taxon>
        <taxon>Euteleostomi</taxon>
        <taxon>Mammalia</taxon>
        <taxon>Eutheria</taxon>
        <taxon>Laurasiatheria</taxon>
        <taxon>Artiodactyla</taxon>
        <taxon>Ruminantia</taxon>
        <taxon>Pecora</taxon>
        <taxon>Bovidae</taxon>
        <taxon>Bovinae</taxon>
        <taxon>Bos</taxon>
    </lineage>
</organism>
<dbReference type="Proteomes" id="UP000322234">
    <property type="component" value="Unassembled WGS sequence"/>
</dbReference>
<evidence type="ECO:0000313" key="2">
    <source>
        <dbReference type="Proteomes" id="UP000322234"/>
    </source>
</evidence>
<keyword evidence="2" id="KW-1185">Reference proteome</keyword>
<name>A0A6B0RSC8_9CETA</name>
<proteinExistence type="predicted"/>
<accession>A0A6B0RSC8</accession>
<reference evidence="1" key="1">
    <citation type="submission" date="2019-10" db="EMBL/GenBank/DDBJ databases">
        <title>The sequence and de novo assembly of the wild yak genome.</title>
        <authorList>
            <person name="Liu Y."/>
        </authorList>
    </citation>
    <scope>NUCLEOTIDE SEQUENCE [LARGE SCALE GENOMIC DNA]</scope>
    <source>
        <strain evidence="1">WY2019</strain>
    </source>
</reference>
<dbReference type="AlphaFoldDB" id="A0A6B0RSC8"/>
<gene>
    <name evidence="1" type="ORF">E5288_WYG002877</name>
</gene>
<dbReference type="EMBL" id="VBQZ03000087">
    <property type="protein sequence ID" value="MXQ92845.1"/>
    <property type="molecule type" value="Genomic_DNA"/>
</dbReference>
<evidence type="ECO:0000313" key="1">
    <source>
        <dbReference type="EMBL" id="MXQ92845.1"/>
    </source>
</evidence>
<sequence length="98" mass="10337">MGPVVLSPTAATLGYQQYWLHDNGGEAGGLLTSDSGMVSEERKVRSSTAVLCSSRQTALFTFPSSPMITSDMAATSSFCIKGGMRTLTAEGWPTSPEK</sequence>
<protein>
    <submittedName>
        <fullName evidence="1">Uncharacterized protein</fullName>
    </submittedName>
</protein>
<comment type="caution">
    <text evidence="1">The sequence shown here is derived from an EMBL/GenBank/DDBJ whole genome shotgun (WGS) entry which is preliminary data.</text>
</comment>